<sequence>MHVSMKSAQDTWRLVDTGPLDGAANMAVDEALLAGFVPEKSLPVLRLYGWHPPALSLGRYQQAAEVLDLASCAGEGIQVVRRITGGGVIYHAEELTYSIVCAPGHIPQARTVKESFERLCGFILLTYRKLGLNASFAVEHTHPAVKLGGRADFCFAGKEEYDIIVAGRKIGGNAQRRRKGVIFQHGSIPLQPCVSAALGFLRQAPPDLERSTASLAELGVAVPVEHLKELVAASFRECFNVLLSPDTLTGREQCSAEALRTGKYCRDSWNVSGEG</sequence>
<dbReference type="SUPFAM" id="SSF55681">
    <property type="entry name" value="Class II aaRS and biotin synthetases"/>
    <property type="match status" value="1"/>
</dbReference>
<proteinExistence type="predicted"/>
<dbReference type="KEGG" id="gur:Gura_0396"/>
<dbReference type="InterPro" id="IPR004143">
    <property type="entry name" value="BPL_LPL_catalytic"/>
</dbReference>
<protein>
    <submittedName>
        <fullName evidence="2">Biotin/lipoate A/B protein ligase</fullName>
    </submittedName>
</protein>
<name>A5GCU2_GEOUR</name>
<dbReference type="PANTHER" id="PTHR43679:SF2">
    <property type="entry name" value="OCTANOYL-[GCVH]:PROTEIN N-OCTANOYLTRANSFERASE"/>
    <property type="match status" value="1"/>
</dbReference>
<dbReference type="Gene3D" id="3.30.930.10">
    <property type="entry name" value="Bira Bifunctional Protein, Domain 2"/>
    <property type="match status" value="1"/>
</dbReference>
<evidence type="ECO:0000313" key="3">
    <source>
        <dbReference type="Proteomes" id="UP000006695"/>
    </source>
</evidence>
<reference evidence="2 3" key="1">
    <citation type="submission" date="2007-05" db="EMBL/GenBank/DDBJ databases">
        <title>Complete sequence of Geobacter uraniireducens Rf4.</title>
        <authorList>
            <consortium name="US DOE Joint Genome Institute"/>
            <person name="Copeland A."/>
            <person name="Lucas S."/>
            <person name="Lapidus A."/>
            <person name="Barry K."/>
            <person name="Detter J.C."/>
            <person name="Glavina del Rio T."/>
            <person name="Hammon N."/>
            <person name="Israni S."/>
            <person name="Dalin E."/>
            <person name="Tice H."/>
            <person name="Pitluck S."/>
            <person name="Chertkov O."/>
            <person name="Brettin T."/>
            <person name="Bruce D."/>
            <person name="Han C."/>
            <person name="Schmutz J."/>
            <person name="Larimer F."/>
            <person name="Land M."/>
            <person name="Hauser L."/>
            <person name="Kyrpides N."/>
            <person name="Mikhailova N."/>
            <person name="Shelobolina E."/>
            <person name="Aklujkar M."/>
            <person name="Lovley D."/>
            <person name="Richardson P."/>
        </authorList>
    </citation>
    <scope>NUCLEOTIDE SEQUENCE [LARGE SCALE GENOMIC DNA]</scope>
    <source>
        <strain evidence="2 3">Rf4</strain>
    </source>
</reference>
<keyword evidence="3" id="KW-1185">Reference proteome</keyword>
<dbReference type="PANTHER" id="PTHR43679">
    <property type="entry name" value="OCTANOYLTRANSFERASE LIPM-RELATED"/>
    <property type="match status" value="1"/>
</dbReference>
<evidence type="ECO:0000259" key="1">
    <source>
        <dbReference type="PROSITE" id="PS51733"/>
    </source>
</evidence>
<dbReference type="PROSITE" id="PS51733">
    <property type="entry name" value="BPL_LPL_CATALYTIC"/>
    <property type="match status" value="1"/>
</dbReference>
<keyword evidence="2" id="KW-0436">Ligase</keyword>
<dbReference type="Proteomes" id="UP000006695">
    <property type="component" value="Chromosome"/>
</dbReference>
<dbReference type="STRING" id="351605.Gura_0396"/>
<accession>A5GCU2</accession>
<dbReference type="InterPro" id="IPR045864">
    <property type="entry name" value="aa-tRNA-synth_II/BPL/LPL"/>
</dbReference>
<evidence type="ECO:0000313" key="2">
    <source>
        <dbReference type="EMBL" id="ABQ24612.1"/>
    </source>
</evidence>
<dbReference type="CDD" id="cd16443">
    <property type="entry name" value="LplA"/>
    <property type="match status" value="1"/>
</dbReference>
<dbReference type="GO" id="GO:0016874">
    <property type="term" value="F:ligase activity"/>
    <property type="evidence" value="ECO:0007669"/>
    <property type="project" value="UniProtKB-KW"/>
</dbReference>
<gene>
    <name evidence="2" type="ordered locus">Gura_0396</name>
</gene>
<dbReference type="EMBL" id="CP000698">
    <property type="protein sequence ID" value="ABQ24612.1"/>
    <property type="molecule type" value="Genomic_DNA"/>
</dbReference>
<feature type="domain" description="BPL/LPL catalytic" evidence="1">
    <location>
        <begin position="39"/>
        <end position="243"/>
    </location>
</feature>
<dbReference type="InterPro" id="IPR050664">
    <property type="entry name" value="Octanoyltrans_LipM/LipL"/>
</dbReference>
<dbReference type="AlphaFoldDB" id="A5GCU2"/>
<dbReference type="HOGENOM" id="CLU_022986_5_0_7"/>
<dbReference type="Pfam" id="PF21948">
    <property type="entry name" value="LplA-B_cat"/>
    <property type="match status" value="1"/>
</dbReference>
<organism evidence="2 3">
    <name type="scientific">Geotalea uraniireducens (strain Rf4)</name>
    <name type="common">Geobacter uraniireducens</name>
    <dbReference type="NCBI Taxonomy" id="351605"/>
    <lineage>
        <taxon>Bacteria</taxon>
        <taxon>Pseudomonadati</taxon>
        <taxon>Thermodesulfobacteriota</taxon>
        <taxon>Desulfuromonadia</taxon>
        <taxon>Geobacterales</taxon>
        <taxon>Geobacteraceae</taxon>
        <taxon>Geotalea</taxon>
    </lineage>
</organism>